<evidence type="ECO:0000313" key="1">
    <source>
        <dbReference type="EMBL" id="AHG90642.1"/>
    </source>
</evidence>
<evidence type="ECO:0008006" key="3">
    <source>
        <dbReference type="Google" id="ProtNLM"/>
    </source>
</evidence>
<dbReference type="AlphaFoldDB" id="W0RJP0"/>
<dbReference type="STRING" id="861299.J421_3105"/>
<dbReference type="EMBL" id="CP007128">
    <property type="protein sequence ID" value="AHG90642.1"/>
    <property type="molecule type" value="Genomic_DNA"/>
</dbReference>
<dbReference type="HOGENOM" id="CLU_1872451_0_0_0"/>
<sequence length="136" mass="15182">MERSTTQHDAGFVARLVGSLIGRPVALPVDLVRRYPELGEARWRVGGLPPRVGGWCLGQRTVAGITLGRCIWLAPGARVAPELLLHELCHVRQFGRGRAFPFLYVWESLRRGYHQNRFEAEADAFARGVLAERPPA</sequence>
<dbReference type="RefSeq" id="WP_148306347.1">
    <property type="nucleotide sequence ID" value="NZ_CP007128.1"/>
</dbReference>
<name>W0RJP0_9BACT</name>
<organism evidence="1 2">
    <name type="scientific">Gemmatirosa kalamazoonensis</name>
    <dbReference type="NCBI Taxonomy" id="861299"/>
    <lineage>
        <taxon>Bacteria</taxon>
        <taxon>Pseudomonadati</taxon>
        <taxon>Gemmatimonadota</taxon>
        <taxon>Gemmatimonadia</taxon>
        <taxon>Gemmatimonadales</taxon>
        <taxon>Gemmatimonadaceae</taxon>
        <taxon>Gemmatirosa</taxon>
    </lineage>
</organism>
<proteinExistence type="predicted"/>
<dbReference type="InParanoid" id="W0RJP0"/>
<dbReference type="OrthoDB" id="679343at2"/>
<keyword evidence="2" id="KW-1185">Reference proteome</keyword>
<evidence type="ECO:0000313" key="2">
    <source>
        <dbReference type="Proteomes" id="UP000019151"/>
    </source>
</evidence>
<accession>W0RJP0</accession>
<dbReference type="KEGG" id="gba:J421_3105"/>
<protein>
    <recommendedName>
        <fullName evidence="3">DUF4157 domain-containing protein</fullName>
    </recommendedName>
</protein>
<gene>
    <name evidence="1" type="ORF">J421_3105</name>
</gene>
<reference evidence="1 2" key="1">
    <citation type="journal article" date="2014" name="Genome Announc.">
        <title>Genome Sequence and Methylome of Soil Bacterium Gemmatirosa kalamazoonensis KBS708T, a Member of the Rarely Cultivated Gemmatimonadetes Phylum.</title>
        <authorList>
            <person name="Debruyn J.M."/>
            <person name="Radosevich M."/>
            <person name="Wommack K.E."/>
            <person name="Polson S.W."/>
            <person name="Hauser L.J."/>
            <person name="Fawaz M.N."/>
            <person name="Korlach J."/>
            <person name="Tsai Y.C."/>
        </authorList>
    </citation>
    <scope>NUCLEOTIDE SEQUENCE [LARGE SCALE GENOMIC DNA]</scope>
    <source>
        <strain evidence="1 2">KBS708</strain>
    </source>
</reference>
<dbReference type="Proteomes" id="UP000019151">
    <property type="component" value="Chromosome"/>
</dbReference>